<comment type="caution">
    <text evidence="2">The sequence shown here is derived from an EMBL/GenBank/DDBJ whole genome shotgun (WGS) entry which is preliminary data.</text>
</comment>
<dbReference type="PANTHER" id="PTHR30137:SF18">
    <property type="entry name" value="CONSERVED PROTEIN"/>
    <property type="match status" value="1"/>
</dbReference>
<dbReference type="PANTHER" id="PTHR30137">
    <property type="entry name" value="LUCIFERASE-LIKE MONOOXYGENASE"/>
    <property type="match status" value="1"/>
</dbReference>
<dbReference type="GO" id="GO:0005829">
    <property type="term" value="C:cytosol"/>
    <property type="evidence" value="ECO:0007669"/>
    <property type="project" value="TreeGrafter"/>
</dbReference>
<name>A0A848DHP5_9PSEU</name>
<feature type="domain" description="Luciferase-like" evidence="1">
    <location>
        <begin position="20"/>
        <end position="117"/>
    </location>
</feature>
<sequence length="279" mass="29925">MAVDVGRFGIWRHADGLDPELAVQVERLGYSAIWIGGSPPGDLRLAEDLLEATDRLVIATGIINIWQVPAAEAAASYKRIATEYPDRFLLGIGIGHPEASGERYRRPYETVVAYLDELDAHGVPVEGRVLAALGPRMLRLAAERTAGAHPYLTTPAHTREAREILGEGPLLAPEQKVVLSTDPEYARSIARPVVQRPYLQLVNYRRNLLRLGFTEADLDSASDAVIDALVAHGDAATVAARIVEHVDAGASHVCAQVLTGTDADPAPALRELAGALGLT</sequence>
<gene>
    <name evidence="2" type="ORF">HF519_11585</name>
</gene>
<organism evidence="2 3">
    <name type="scientific">Pseudonocardia bannensis</name>
    <dbReference type="NCBI Taxonomy" id="630973"/>
    <lineage>
        <taxon>Bacteria</taxon>
        <taxon>Bacillati</taxon>
        <taxon>Actinomycetota</taxon>
        <taxon>Actinomycetes</taxon>
        <taxon>Pseudonocardiales</taxon>
        <taxon>Pseudonocardiaceae</taxon>
        <taxon>Pseudonocardia</taxon>
    </lineage>
</organism>
<dbReference type="EMBL" id="JAAXKZ010000033">
    <property type="protein sequence ID" value="NMH92200.1"/>
    <property type="molecule type" value="Genomic_DNA"/>
</dbReference>
<dbReference type="GO" id="GO:0016705">
    <property type="term" value="F:oxidoreductase activity, acting on paired donors, with incorporation or reduction of molecular oxygen"/>
    <property type="evidence" value="ECO:0007669"/>
    <property type="project" value="InterPro"/>
</dbReference>
<evidence type="ECO:0000313" key="2">
    <source>
        <dbReference type="EMBL" id="NMH92200.1"/>
    </source>
</evidence>
<dbReference type="Pfam" id="PF00296">
    <property type="entry name" value="Bac_luciferase"/>
    <property type="match status" value="1"/>
</dbReference>
<dbReference type="Proteomes" id="UP000586918">
    <property type="component" value="Unassembled WGS sequence"/>
</dbReference>
<reference evidence="2 3" key="1">
    <citation type="submission" date="2020-04" db="EMBL/GenBank/DDBJ databases">
        <authorList>
            <person name="Klaysubun C."/>
            <person name="Duangmal K."/>
            <person name="Lipun K."/>
        </authorList>
    </citation>
    <scope>NUCLEOTIDE SEQUENCE [LARGE SCALE GENOMIC DNA]</scope>
    <source>
        <strain evidence="2 3">DSM 45300</strain>
    </source>
</reference>
<dbReference type="InterPro" id="IPR019922">
    <property type="entry name" value="Lucif-like_OxRdatse_MSMEG_4141"/>
</dbReference>
<keyword evidence="3" id="KW-1185">Reference proteome</keyword>
<dbReference type="RefSeq" id="WP_169412915.1">
    <property type="nucleotide sequence ID" value="NZ_JAAXKZ010000033.1"/>
</dbReference>
<dbReference type="InterPro" id="IPR050766">
    <property type="entry name" value="Bact_Lucif_Oxidored"/>
</dbReference>
<dbReference type="InterPro" id="IPR036661">
    <property type="entry name" value="Luciferase-like_sf"/>
</dbReference>
<dbReference type="NCBIfam" id="TIGR03620">
    <property type="entry name" value="F420_MSMEG_4141"/>
    <property type="match status" value="1"/>
</dbReference>
<evidence type="ECO:0000313" key="3">
    <source>
        <dbReference type="Proteomes" id="UP000586918"/>
    </source>
</evidence>
<dbReference type="AlphaFoldDB" id="A0A848DHP5"/>
<accession>A0A848DHP5</accession>
<dbReference type="InterPro" id="IPR011251">
    <property type="entry name" value="Luciferase-like_dom"/>
</dbReference>
<dbReference type="SUPFAM" id="SSF51679">
    <property type="entry name" value="Bacterial luciferase-like"/>
    <property type="match status" value="1"/>
</dbReference>
<protein>
    <submittedName>
        <fullName evidence="2">LLM class F420-dependent oxidoreductase</fullName>
    </submittedName>
</protein>
<proteinExistence type="predicted"/>
<dbReference type="Gene3D" id="3.20.20.30">
    <property type="entry name" value="Luciferase-like domain"/>
    <property type="match status" value="2"/>
</dbReference>
<evidence type="ECO:0000259" key="1">
    <source>
        <dbReference type="Pfam" id="PF00296"/>
    </source>
</evidence>